<dbReference type="AlphaFoldDB" id="A0AAW2EE12"/>
<protein>
    <submittedName>
        <fullName evidence="1">Uncharacterized protein</fullName>
    </submittedName>
</protein>
<gene>
    <name evidence="1" type="ORF">PUN28_019703</name>
</gene>
<organism evidence="1 2">
    <name type="scientific">Cardiocondyla obscurior</name>
    <dbReference type="NCBI Taxonomy" id="286306"/>
    <lineage>
        <taxon>Eukaryota</taxon>
        <taxon>Metazoa</taxon>
        <taxon>Ecdysozoa</taxon>
        <taxon>Arthropoda</taxon>
        <taxon>Hexapoda</taxon>
        <taxon>Insecta</taxon>
        <taxon>Pterygota</taxon>
        <taxon>Neoptera</taxon>
        <taxon>Endopterygota</taxon>
        <taxon>Hymenoptera</taxon>
        <taxon>Apocrita</taxon>
        <taxon>Aculeata</taxon>
        <taxon>Formicoidea</taxon>
        <taxon>Formicidae</taxon>
        <taxon>Myrmicinae</taxon>
        <taxon>Cardiocondyla</taxon>
    </lineage>
</organism>
<dbReference type="EMBL" id="JADYXP020000026">
    <property type="protein sequence ID" value="KAL0100556.1"/>
    <property type="molecule type" value="Genomic_DNA"/>
</dbReference>
<evidence type="ECO:0000313" key="2">
    <source>
        <dbReference type="Proteomes" id="UP001430953"/>
    </source>
</evidence>
<name>A0AAW2EE12_9HYME</name>
<reference evidence="1 2" key="1">
    <citation type="submission" date="2023-03" db="EMBL/GenBank/DDBJ databases">
        <title>High recombination rates correlate with genetic variation in Cardiocondyla obscurior ants.</title>
        <authorList>
            <person name="Errbii M."/>
        </authorList>
    </citation>
    <scope>NUCLEOTIDE SEQUENCE [LARGE SCALE GENOMIC DNA]</scope>
    <source>
        <strain evidence="1">Alpha-2009</strain>
        <tissue evidence="1">Whole body</tissue>
    </source>
</reference>
<accession>A0AAW2EE12</accession>
<proteinExistence type="predicted"/>
<keyword evidence="2" id="KW-1185">Reference proteome</keyword>
<sequence>MSSSSEEDFPPCTVGPLSLNVDDRDDLIITSDVDSILVSCRSIAAFKCHVQTKINAYVYAISECKNKKLTVYYARRDTFSHRREPPVFFRDEEVSSTEKFYETIVATIDDNSIYVLFQIDRRSTFFREIDDETEKSMARRCVEKIILKLLIQPSRRLFEDSKTVEGGINLVQYNVNKSFPVCQQDYAAYSSAVENETARLDKRRVFGVSFLRFYSCKHGIRVDPSTARRYLNRLVDVDHPHVDVVQVHAGNTLRLSSAISRHSVKLSPKLNTYTFGFLAYFGHFDVHARPCQDTTVTFMQGYSAAAKIAHAPSSGTLAMFALLNGLRDRKNIFKSMYQTCMQHLINVTSYTQMNVDAYKLRLEDVVTIDWLNAEDSMSAYIRRIDVFSETRKIATLIYTDQLNIHYARAVKHIWYGMQAIVPNIDKSEEERKVECVKFILAMYDTCKKNFIDDNGD</sequence>
<comment type="caution">
    <text evidence="1">The sequence shown here is derived from an EMBL/GenBank/DDBJ whole genome shotgun (WGS) entry which is preliminary data.</text>
</comment>
<evidence type="ECO:0000313" key="1">
    <source>
        <dbReference type="EMBL" id="KAL0100556.1"/>
    </source>
</evidence>
<dbReference type="Proteomes" id="UP001430953">
    <property type="component" value="Unassembled WGS sequence"/>
</dbReference>